<feature type="domain" description="AAA+ ATPase" evidence="5">
    <location>
        <begin position="41"/>
        <end position="161"/>
    </location>
</feature>
<keyword evidence="4" id="KW-0378">Hydrolase</keyword>
<keyword evidence="3 4" id="KW-0067">ATP-binding</keyword>
<name>A0A0D4DBU8_9CAUD</name>
<dbReference type="InterPro" id="IPR003959">
    <property type="entry name" value="ATPase_AAA_core"/>
</dbReference>
<dbReference type="Pfam" id="PF21328">
    <property type="entry name" value="Gp44_lid"/>
    <property type="match status" value="1"/>
</dbReference>
<dbReference type="GO" id="GO:0016887">
    <property type="term" value="F:ATP hydrolysis activity"/>
    <property type="evidence" value="ECO:0007669"/>
    <property type="project" value="UniProtKB-UniRule"/>
</dbReference>
<dbReference type="RefSeq" id="YP_009201285.1">
    <property type="nucleotide sequence ID" value="NC_028829.1"/>
</dbReference>
<keyword evidence="7" id="KW-1185">Reference proteome</keyword>
<dbReference type="GO" id="GO:0006261">
    <property type="term" value="P:DNA-templated DNA replication"/>
    <property type="evidence" value="ECO:0007669"/>
    <property type="project" value="TreeGrafter"/>
</dbReference>
<dbReference type="GeneID" id="26628508"/>
<feature type="binding site" evidence="4">
    <location>
        <position position="203"/>
    </location>
    <ligand>
        <name>ATP</name>
        <dbReference type="ChEBI" id="CHEBI:30616"/>
    </ligand>
</feature>
<dbReference type="InterPro" id="IPR027417">
    <property type="entry name" value="P-loop_NTPase"/>
</dbReference>
<dbReference type="InterPro" id="IPR050238">
    <property type="entry name" value="DNA_Rep/Repair_Clamp_Loader"/>
</dbReference>
<comment type="function">
    <text evidence="4">Forms the sliding-clamp-loader together with the small subunit. Functions as an ATPase enzyme. The clamp loader holds the clamp in an open conformation and places it onto the DNA. 4 ATP molecules must bind to the sliding-clamp-loader before the latter can open the sliding clamp. ATP hydrolysis triggers the detachment of the sliding clamp from the sliding-clamp-loader, freeing the sliding clamp to track along DNA.</text>
</comment>
<proteinExistence type="inferred from homology"/>
<reference evidence="6 7" key="1">
    <citation type="journal article" date="2016" name="Genom Data">
        <title>Complete genome sequence of a giant Vibrio phage ValKK3 infecting Vibrio alginolyticus.</title>
        <authorList>
            <person name="Lal T.M."/>
            <person name="Sano M."/>
            <person name="Hatai K."/>
            <person name="Ransangan J."/>
        </authorList>
    </citation>
    <scope>NUCLEOTIDE SEQUENCE [LARGE SCALE GENOMIC DNA]</scope>
</reference>
<comment type="similarity">
    <text evidence="4">Belongs to the Tevenvirinae sliding-clamp-loader large subunit family.</text>
</comment>
<evidence type="ECO:0000313" key="7">
    <source>
        <dbReference type="Proteomes" id="UP000202888"/>
    </source>
</evidence>
<dbReference type="InterPro" id="IPR048815">
    <property type="entry name" value="Gp44_lid"/>
</dbReference>
<dbReference type="Pfam" id="PF00004">
    <property type="entry name" value="AAA"/>
    <property type="match status" value="1"/>
</dbReference>
<dbReference type="OrthoDB" id="4962at10239"/>
<keyword evidence="1" id="KW-0235">DNA replication</keyword>
<dbReference type="PANTHER" id="PTHR11669:SF20">
    <property type="entry name" value="REPLICATION FACTOR C SUBUNIT 4"/>
    <property type="match status" value="1"/>
</dbReference>
<dbReference type="InterPro" id="IPR003593">
    <property type="entry name" value="AAA+_ATPase"/>
</dbReference>
<dbReference type="HAMAP" id="MF_04162">
    <property type="entry name" value="T4_Clamp_Loader_L"/>
    <property type="match status" value="1"/>
</dbReference>
<evidence type="ECO:0000256" key="2">
    <source>
        <dbReference type="ARBA" id="ARBA00022741"/>
    </source>
</evidence>
<dbReference type="InterPro" id="IPR046388">
    <property type="entry name" value="T4_Clamp_Loader_L"/>
</dbReference>
<evidence type="ECO:0000259" key="5">
    <source>
        <dbReference type="SMART" id="SM00382"/>
    </source>
</evidence>
<dbReference type="PANTHER" id="PTHR11669">
    <property type="entry name" value="REPLICATION FACTOR C / DNA POLYMERASE III GAMMA-TAU SUBUNIT"/>
    <property type="match status" value="1"/>
</dbReference>
<dbReference type="GO" id="GO:0039693">
    <property type="term" value="P:viral DNA genome replication"/>
    <property type="evidence" value="ECO:0007669"/>
    <property type="project" value="UniProtKB-UniRule"/>
</dbReference>
<dbReference type="Gene3D" id="1.20.272.10">
    <property type="match status" value="1"/>
</dbReference>
<feature type="binding site" evidence="4">
    <location>
        <position position="23"/>
    </location>
    <ligand>
        <name>ATP</name>
        <dbReference type="ChEBI" id="CHEBI:30616"/>
    </ligand>
</feature>
<feature type="binding site" evidence="4">
    <location>
        <begin position="11"/>
        <end position="14"/>
    </location>
    <ligand>
        <name>ATP</name>
        <dbReference type="ChEBI" id="CHEBI:30616"/>
    </ligand>
</feature>
<dbReference type="SUPFAM" id="SSF52540">
    <property type="entry name" value="P-loop containing nucleoside triphosphate hydrolases"/>
    <property type="match status" value="1"/>
</dbReference>
<keyword evidence="2 4" id="KW-0547">Nucleotide-binding</keyword>
<evidence type="ECO:0000256" key="4">
    <source>
        <dbReference type="HAMAP-Rule" id="MF_04162"/>
    </source>
</evidence>
<dbReference type="SMART" id="SM00382">
    <property type="entry name" value="AAA"/>
    <property type="match status" value="1"/>
</dbReference>
<dbReference type="Gene3D" id="1.10.8.60">
    <property type="match status" value="1"/>
</dbReference>
<accession>A0A0D4DBU8</accession>
<keyword evidence="4" id="KW-0238">DNA-binding</keyword>
<evidence type="ECO:0000313" key="6">
    <source>
        <dbReference type="EMBL" id="AJT61023.1"/>
    </source>
</evidence>
<organism evidence="6 7">
    <name type="scientific">Vibrio phage ValKK3</name>
    <dbReference type="NCBI Taxonomy" id="1610855"/>
    <lineage>
        <taxon>Viruses</taxon>
        <taxon>Duplodnaviria</taxon>
        <taxon>Heunggongvirae</taxon>
        <taxon>Uroviricota</taxon>
        <taxon>Caudoviricetes</taxon>
        <taxon>Pantevenvirales</taxon>
        <taxon>Straboviridae</taxon>
        <taxon>Schizotequatrovirus</taxon>
        <taxon>Schizotequatrovirus valkk3</taxon>
    </lineage>
</organism>
<dbReference type="GO" id="GO:0003689">
    <property type="term" value="F:DNA clamp loader activity"/>
    <property type="evidence" value="ECO:0007669"/>
    <property type="project" value="UniProtKB-UniRule"/>
</dbReference>
<dbReference type="CDD" id="cd00009">
    <property type="entry name" value="AAA"/>
    <property type="match status" value="1"/>
</dbReference>
<dbReference type="GO" id="GO:0006281">
    <property type="term" value="P:DNA repair"/>
    <property type="evidence" value="ECO:0007669"/>
    <property type="project" value="TreeGrafter"/>
</dbReference>
<dbReference type="KEGG" id="vg:26628508"/>
<comment type="subunit">
    <text evidence="4">The sliding-clamp-loader consists of 4 large subunits and 1 small subunit. Interacts with the sliding clamp; this interaction allows the sliding-clamp-loader to open the sliding clamp. Part of the replicase complex that includes the DNA polymerase, the polymerase clamp, the clamp loader complex, the single-stranded DNA binding protein, the primase, the helicase and the helicase assembly factor.</text>
</comment>
<keyword evidence="4" id="KW-1194">Viral DNA replication</keyword>
<dbReference type="Proteomes" id="UP000202888">
    <property type="component" value="Segment"/>
</dbReference>
<dbReference type="GO" id="GO:0005524">
    <property type="term" value="F:ATP binding"/>
    <property type="evidence" value="ECO:0007669"/>
    <property type="project" value="UniProtKB-UniRule"/>
</dbReference>
<dbReference type="GO" id="GO:0003677">
    <property type="term" value="F:DNA binding"/>
    <property type="evidence" value="ECO:0007669"/>
    <property type="project" value="UniProtKB-UniRule"/>
</dbReference>
<evidence type="ECO:0000256" key="3">
    <source>
        <dbReference type="ARBA" id="ARBA00022840"/>
    </source>
</evidence>
<evidence type="ECO:0000256" key="1">
    <source>
        <dbReference type="ARBA" id="ARBA00022705"/>
    </source>
</evidence>
<sequence>MNFDPKELLWEQRYRPQTINDCVLPERVREHFQAMIDSGEIPNMLLASSSPGTGKTTVARAVLADMGYEVLFINASSSRGIKLVQNDLPAFCSTVSFSGKPKAIILDEADNLTPDAQKALRGLIEQYSKNVRFILTCNYSQKILTPIRSRLQTFEFVYDKDERLSCIKQMILRSMSICKQEGISVTNAAVLKELVKRNYPDNRKTVVALQNYSRKGVIDEGILSEITANDDISEMIAALKSKDFKTIRGLIPKYSGDLASFLHNLYKAAYTDLDGNSIPTFIQIVGEANNNATTCVDTEILLAYTLVQIMLECTFV</sequence>
<dbReference type="EC" id="3.6.4.-" evidence="4"/>
<feature type="binding site" evidence="4">
    <location>
        <begin position="52"/>
        <end position="57"/>
    </location>
    <ligand>
        <name>ATP</name>
        <dbReference type="ChEBI" id="CHEBI:30616"/>
    </ligand>
</feature>
<protein>
    <recommendedName>
        <fullName evidence="4">Sliding-clamp-loader large subunit</fullName>
        <ecNumber evidence="4">3.6.4.-</ecNumber>
    </recommendedName>
    <alternativeName>
        <fullName evidence="4">Clamp loader gp44 subunit</fullName>
    </alternativeName>
</protein>
<dbReference type="Gene3D" id="3.40.50.300">
    <property type="entry name" value="P-loop containing nucleotide triphosphate hydrolases"/>
    <property type="match status" value="1"/>
</dbReference>
<dbReference type="EMBL" id="KP671755">
    <property type="protein sequence ID" value="AJT61023.1"/>
    <property type="molecule type" value="Genomic_DNA"/>
</dbReference>